<reference evidence="2 3" key="1">
    <citation type="submission" date="2020-07" db="EMBL/GenBank/DDBJ databases">
        <title>Description of Limosilactobacillus balticus sp. nov., Limosilactobacillus agrestis sp. nov., Limosilactobacillus albertensis sp. nov., Limosilactobacillus rudii sp. nov., Limosilactobacillus fastidiosus sp. nov., five novel Limosilactobacillus species isolated from the vertebrate gastrointestinal tract, and proposal of 6 subspecies of Limosilactobacillus reuteri adapted to the gastrointestinal tract of specific vertebrate hosts.</title>
        <authorList>
            <person name="Li F."/>
            <person name="Cheng C."/>
            <person name="Zheng J."/>
            <person name="Quevedo R.M."/>
            <person name="Li J."/>
            <person name="Roos S."/>
            <person name="Gaenzle M.G."/>
            <person name="Walter J."/>
        </authorList>
    </citation>
    <scope>NUCLEOTIDE SEQUENCE [LARGE SCALE GENOMIC DNA]</scope>
    <source>
        <strain evidence="2 3">Lr3000</strain>
    </source>
</reference>
<evidence type="ECO:0000313" key="2">
    <source>
        <dbReference type="EMBL" id="MBB1122459.1"/>
    </source>
</evidence>
<evidence type="ECO:0000313" key="3">
    <source>
        <dbReference type="Proteomes" id="UP000547628"/>
    </source>
</evidence>
<protein>
    <submittedName>
        <fullName evidence="2">Uncharacterized protein</fullName>
    </submittedName>
</protein>
<evidence type="ECO:0000256" key="1">
    <source>
        <dbReference type="SAM" id="Phobius"/>
    </source>
</evidence>
<dbReference type="EMBL" id="JACIVD010000043">
    <property type="protein sequence ID" value="MBB1122459.1"/>
    <property type="molecule type" value="Genomic_DNA"/>
</dbReference>
<organism evidence="2 3">
    <name type="scientific">Limosilactobacillus albertensis</name>
    <dbReference type="NCBI Taxonomy" id="2759752"/>
    <lineage>
        <taxon>Bacteria</taxon>
        <taxon>Bacillati</taxon>
        <taxon>Bacillota</taxon>
        <taxon>Bacilli</taxon>
        <taxon>Lactobacillales</taxon>
        <taxon>Lactobacillaceae</taxon>
        <taxon>Limosilactobacillus</taxon>
    </lineage>
</organism>
<gene>
    <name evidence="2" type="ORF">H5S41_00560</name>
</gene>
<dbReference type="PROSITE" id="PS51257">
    <property type="entry name" value="PROKAR_LIPOPROTEIN"/>
    <property type="match status" value="1"/>
</dbReference>
<name>A0A839H7X6_9LACO</name>
<sequence length="205" mass="23215">MKNFVKNNKRILIIMLGICACVVMLVFAWKMHVRVQNEQAEQQIEHIFKHSSSMELKGTFSNYQIENVDTRQKTIGLQMNEHMSDQLKSNINAYIDDNVSVLNRMFGNPAKDEDGQGNLLITGDQVEPICDAISYNKGFIKDYGKGWTIDIYNAQGDLVYIYSDDKFLDKPEAHLDKVIAEGQAAHDENATKLTEAVINAVGRNK</sequence>
<keyword evidence="1" id="KW-0472">Membrane</keyword>
<dbReference type="AlphaFoldDB" id="A0A839H7X6"/>
<proteinExistence type="predicted"/>
<accession>A0A839H7X6</accession>
<keyword evidence="1" id="KW-1133">Transmembrane helix</keyword>
<keyword evidence="1" id="KW-0812">Transmembrane</keyword>
<dbReference type="Proteomes" id="UP000547628">
    <property type="component" value="Unassembled WGS sequence"/>
</dbReference>
<dbReference type="RefSeq" id="WP_182601562.1">
    <property type="nucleotide sequence ID" value="NZ_JACIVD010000043.1"/>
</dbReference>
<feature type="transmembrane region" description="Helical" evidence="1">
    <location>
        <begin position="12"/>
        <end position="29"/>
    </location>
</feature>
<comment type="caution">
    <text evidence="2">The sequence shown here is derived from an EMBL/GenBank/DDBJ whole genome shotgun (WGS) entry which is preliminary data.</text>
</comment>